<evidence type="ECO:0000256" key="2">
    <source>
        <dbReference type="ARBA" id="ARBA00009033"/>
    </source>
</evidence>
<evidence type="ECO:0000256" key="8">
    <source>
        <dbReference type="SAM" id="MobiDB-lite"/>
    </source>
</evidence>
<evidence type="ECO:0000256" key="5">
    <source>
        <dbReference type="ARBA" id="ARBA00022989"/>
    </source>
</evidence>
<dbReference type="GeneID" id="106173935"/>
<dbReference type="InterPro" id="IPR011642">
    <property type="entry name" value="Gate_dom"/>
</dbReference>
<dbReference type="NCBIfam" id="TIGR00804">
    <property type="entry name" value="nupC"/>
    <property type="match status" value="1"/>
</dbReference>
<evidence type="ECO:0000259" key="11">
    <source>
        <dbReference type="Pfam" id="PF07670"/>
    </source>
</evidence>
<evidence type="ECO:0000313" key="14">
    <source>
        <dbReference type="RefSeq" id="XP_013410731.1"/>
    </source>
</evidence>
<feature type="transmembrane region" description="Helical" evidence="7">
    <location>
        <begin position="490"/>
        <end position="509"/>
    </location>
</feature>
<evidence type="ECO:0000259" key="10">
    <source>
        <dbReference type="Pfam" id="PF07662"/>
    </source>
</evidence>
<keyword evidence="4 7" id="KW-0812">Transmembrane</keyword>
<dbReference type="PANTHER" id="PTHR10590:SF4">
    <property type="entry name" value="SOLUTE CARRIER FAMILY 28 MEMBER 3"/>
    <property type="match status" value="1"/>
</dbReference>
<keyword evidence="6 7" id="KW-0472">Membrane</keyword>
<evidence type="ECO:0000256" key="4">
    <source>
        <dbReference type="ARBA" id="ARBA00022692"/>
    </source>
</evidence>
<feature type="transmembrane region" description="Helical" evidence="7">
    <location>
        <begin position="370"/>
        <end position="392"/>
    </location>
</feature>
<dbReference type="RefSeq" id="XP_013410731.1">
    <property type="nucleotide sequence ID" value="XM_013555277.1"/>
</dbReference>
<feature type="transmembrane region" description="Helical" evidence="7">
    <location>
        <begin position="454"/>
        <end position="478"/>
    </location>
</feature>
<sequence>MPSESPNSKKPLVDVPSQASMQPLMKSDVSVNIPEGYASEGYLGSKATVVSSLDGSNDELKVVIDNGPVKGGFDSDDSGSAESDDVISNCARLEAVQGAVDTFLEEHKRTLEIIALVLLLIGYAIYFVWALVLDFERATALFVITLLVVISVAYALIKKQIGGWMNTRIFKPVQKFGNSNRRVLKWVSAAVLLACFITFVIVDIKPAPKQFISLGGLALFVLLMFVFSKHPSKVDLRPVVWGFALQFLFGILILRTTWGYDAFRFLGKEINQFLKYTDYGSEFVFGKLYENHFFAFKVLPVIVFFSCAISALYHVGAMQFIIGKIAWVMQVTMATAATESLSCAGNIFVGQTEAPILIRPFLESMTKSELHAVMTGGFATIAGGVLAAYILFGVPAEHLLCASVMNAPVALAVSKLFYPETEESKTKKFDQIVMEKGTERNLIEAAAAGASQSIMLVANIAANLIAFLAMLAFINATLSWFGGMVGYPEFSFQMICSYLFMPVAFMMGVDWEDCSFVAELLGIKIFLNEFVAYEELSKYIHNRENCTFPQISVRSEVIATYALCGFANLSSIGIQLGGIGPMAPSRKGDLAKIAVRALIAGTVATLMTACIAGFLTPVDVSNVCLNGTLAANFSSIANSTVNVTIVTL</sequence>
<dbReference type="InterPro" id="IPR008276">
    <property type="entry name" value="C_nuclsd_transpt"/>
</dbReference>
<feature type="transmembrane region" description="Helical" evidence="7">
    <location>
        <begin position="113"/>
        <end position="132"/>
    </location>
</feature>
<evidence type="ECO:0000313" key="12">
    <source>
        <dbReference type="Proteomes" id="UP000085678"/>
    </source>
</evidence>
<feature type="transmembrane region" description="Helical" evidence="7">
    <location>
        <begin position="239"/>
        <end position="258"/>
    </location>
</feature>
<dbReference type="OMA" id="DKMYELF"/>
<organism evidence="12 14">
    <name type="scientific">Lingula anatina</name>
    <name type="common">Brachiopod</name>
    <name type="synonym">Lingula unguis</name>
    <dbReference type="NCBI Taxonomy" id="7574"/>
    <lineage>
        <taxon>Eukaryota</taxon>
        <taxon>Metazoa</taxon>
        <taxon>Spiralia</taxon>
        <taxon>Lophotrochozoa</taxon>
        <taxon>Brachiopoda</taxon>
        <taxon>Linguliformea</taxon>
        <taxon>Lingulata</taxon>
        <taxon>Lingulida</taxon>
        <taxon>Linguloidea</taxon>
        <taxon>Lingulidae</taxon>
        <taxon>Lingula</taxon>
    </lineage>
</organism>
<dbReference type="OrthoDB" id="6075923at2759"/>
<evidence type="ECO:0000259" key="9">
    <source>
        <dbReference type="Pfam" id="PF01773"/>
    </source>
</evidence>
<dbReference type="Pfam" id="PF07670">
    <property type="entry name" value="Gate"/>
    <property type="match status" value="1"/>
</dbReference>
<dbReference type="RefSeq" id="XP_013410730.1">
    <property type="nucleotide sequence ID" value="XM_013555276.1"/>
</dbReference>
<dbReference type="InterPro" id="IPR011657">
    <property type="entry name" value="CNT_C_dom"/>
</dbReference>
<keyword evidence="12" id="KW-1185">Reference proteome</keyword>
<accession>A0A1S3JKS3</accession>
<feature type="domain" description="Concentrative nucleoside transporter C-terminal" evidence="10">
    <location>
        <begin position="398"/>
        <end position="613"/>
    </location>
</feature>
<feature type="transmembrane region" description="Helical" evidence="7">
    <location>
        <begin position="138"/>
        <end position="157"/>
    </location>
</feature>
<feature type="domain" description="Nucleoside transporter/FeoB GTPase Gate" evidence="11">
    <location>
        <begin position="295"/>
        <end position="393"/>
    </location>
</feature>
<evidence type="ECO:0000256" key="6">
    <source>
        <dbReference type="ARBA" id="ARBA00023136"/>
    </source>
</evidence>
<feature type="region of interest" description="Disordered" evidence="8">
    <location>
        <begin position="1"/>
        <end position="24"/>
    </location>
</feature>
<dbReference type="InterPro" id="IPR018270">
    <property type="entry name" value="C_nuclsd_transpt_met_bac"/>
</dbReference>
<name>A0A1S3JKS3_LINAN</name>
<feature type="transmembrane region" description="Helical" evidence="7">
    <location>
        <begin position="593"/>
        <end position="615"/>
    </location>
</feature>
<dbReference type="Pfam" id="PF01773">
    <property type="entry name" value="Nucleos_tra2_N"/>
    <property type="match status" value="1"/>
</dbReference>
<gene>
    <name evidence="13 14" type="primary">LOC106173935</name>
</gene>
<feature type="transmembrane region" description="Helical" evidence="7">
    <location>
        <begin position="293"/>
        <end position="313"/>
    </location>
</feature>
<dbReference type="STRING" id="7574.A0A1S3JKS3"/>
<keyword evidence="5 7" id="KW-1133">Transmembrane helix</keyword>
<dbReference type="InterPro" id="IPR002668">
    <property type="entry name" value="CNT_N_dom"/>
</dbReference>
<dbReference type="Proteomes" id="UP000085678">
    <property type="component" value="Unplaced"/>
</dbReference>
<comment type="similarity">
    <text evidence="2 7">Belongs to the concentrative nucleoside transporter (CNT) (TC 2.A.41) family.</text>
</comment>
<dbReference type="GO" id="GO:0005886">
    <property type="term" value="C:plasma membrane"/>
    <property type="evidence" value="ECO:0007669"/>
    <property type="project" value="UniProtKB-SubCell"/>
</dbReference>
<dbReference type="Pfam" id="PF07662">
    <property type="entry name" value="Nucleos_tra2_C"/>
    <property type="match status" value="1"/>
</dbReference>
<dbReference type="PANTHER" id="PTHR10590">
    <property type="entry name" value="SODIUM/NUCLEOSIDE COTRANSPORTER"/>
    <property type="match status" value="1"/>
</dbReference>
<protein>
    <recommendedName>
        <fullName evidence="7">Sodium/nucleoside cotransporter</fullName>
    </recommendedName>
</protein>
<feature type="domain" description="Concentrative nucleoside transporter N-terminal" evidence="9">
    <location>
        <begin position="216"/>
        <end position="288"/>
    </location>
</feature>
<reference evidence="13 14" key="1">
    <citation type="submission" date="2025-04" db="UniProtKB">
        <authorList>
            <consortium name="RefSeq"/>
        </authorList>
    </citation>
    <scope>IDENTIFICATION</scope>
    <source>
        <tissue evidence="13 14">Gonads</tissue>
    </source>
</reference>
<keyword evidence="3" id="KW-1003">Cell membrane</keyword>
<keyword evidence="7" id="KW-0813">Transport</keyword>
<comment type="subcellular location">
    <subcellularLocation>
        <location evidence="1">Cell membrane</location>
        <topology evidence="1">Multi-pass membrane protein</topology>
    </subcellularLocation>
</comment>
<feature type="transmembrane region" description="Helical" evidence="7">
    <location>
        <begin position="210"/>
        <end position="227"/>
    </location>
</feature>
<proteinExistence type="inferred from homology"/>
<feature type="transmembrane region" description="Helical" evidence="7">
    <location>
        <begin position="558"/>
        <end position="581"/>
    </location>
</feature>
<dbReference type="KEGG" id="lak:106173935"/>
<evidence type="ECO:0000256" key="7">
    <source>
        <dbReference type="RuleBase" id="RU362018"/>
    </source>
</evidence>
<evidence type="ECO:0000256" key="3">
    <source>
        <dbReference type="ARBA" id="ARBA00022475"/>
    </source>
</evidence>
<evidence type="ECO:0000313" key="13">
    <source>
        <dbReference type="RefSeq" id="XP_013410730.1"/>
    </source>
</evidence>
<dbReference type="AlphaFoldDB" id="A0A1S3JKS3"/>
<feature type="transmembrane region" description="Helical" evidence="7">
    <location>
        <begin position="183"/>
        <end position="204"/>
    </location>
</feature>
<evidence type="ECO:0000256" key="1">
    <source>
        <dbReference type="ARBA" id="ARBA00004651"/>
    </source>
</evidence>
<dbReference type="GO" id="GO:0005415">
    <property type="term" value="F:nucleoside:sodium symporter activity"/>
    <property type="evidence" value="ECO:0007669"/>
    <property type="project" value="TreeGrafter"/>
</dbReference>